<feature type="transmembrane region" description="Helical" evidence="6">
    <location>
        <begin position="148"/>
        <end position="172"/>
    </location>
</feature>
<dbReference type="AlphaFoldDB" id="A0A212S6M7"/>
<name>A0A212S6M7_RHOAC</name>
<feature type="transmembrane region" description="Helical" evidence="6">
    <location>
        <begin position="40"/>
        <end position="66"/>
    </location>
</feature>
<dbReference type="RefSeq" id="WP_088522074.1">
    <property type="nucleotide sequence ID" value="NZ_FYDG01000014.1"/>
</dbReference>
<keyword evidence="2" id="KW-1003">Cell membrane</keyword>
<reference evidence="8" key="1">
    <citation type="submission" date="2017-06" db="EMBL/GenBank/DDBJ databases">
        <authorList>
            <person name="Varghese N."/>
            <person name="Submissions S."/>
        </authorList>
    </citation>
    <scope>NUCLEOTIDE SEQUENCE [LARGE SCALE GENOMIC DNA]</scope>
    <source>
        <strain evidence="8">DSM 137</strain>
    </source>
</reference>
<comment type="subcellular location">
    <subcellularLocation>
        <location evidence="1">Cell membrane</location>
        <topology evidence="1">Multi-pass membrane protein</topology>
    </subcellularLocation>
</comment>
<gene>
    <name evidence="7" type="ORF">SAMN06265338_11421</name>
</gene>
<keyword evidence="5 6" id="KW-0472">Membrane</keyword>
<dbReference type="Proteomes" id="UP000198418">
    <property type="component" value="Unassembled WGS sequence"/>
</dbReference>
<proteinExistence type="predicted"/>
<feature type="transmembrane region" description="Helical" evidence="6">
    <location>
        <begin position="72"/>
        <end position="90"/>
    </location>
</feature>
<evidence type="ECO:0000256" key="1">
    <source>
        <dbReference type="ARBA" id="ARBA00004651"/>
    </source>
</evidence>
<dbReference type="PANTHER" id="PTHR30086:SF19">
    <property type="entry name" value="THREONINE EFFLUX PROTEIN"/>
    <property type="match status" value="1"/>
</dbReference>
<dbReference type="EMBL" id="FYDG01000014">
    <property type="protein sequence ID" value="SNB80915.1"/>
    <property type="molecule type" value="Genomic_DNA"/>
</dbReference>
<dbReference type="PANTHER" id="PTHR30086">
    <property type="entry name" value="ARGININE EXPORTER PROTEIN ARGO"/>
    <property type="match status" value="1"/>
</dbReference>
<evidence type="ECO:0000256" key="5">
    <source>
        <dbReference type="ARBA" id="ARBA00023136"/>
    </source>
</evidence>
<feature type="transmembrane region" description="Helical" evidence="6">
    <location>
        <begin position="184"/>
        <end position="204"/>
    </location>
</feature>
<keyword evidence="8" id="KW-1185">Reference proteome</keyword>
<accession>A0A212S6M7</accession>
<dbReference type="GO" id="GO:0015171">
    <property type="term" value="F:amino acid transmembrane transporter activity"/>
    <property type="evidence" value="ECO:0007669"/>
    <property type="project" value="TreeGrafter"/>
</dbReference>
<dbReference type="PIRSF" id="PIRSF006324">
    <property type="entry name" value="LeuE"/>
    <property type="match status" value="1"/>
</dbReference>
<evidence type="ECO:0000313" key="8">
    <source>
        <dbReference type="Proteomes" id="UP000198418"/>
    </source>
</evidence>
<protein>
    <submittedName>
        <fullName evidence="7">Resistance to homoserine/threonine (RhtB) family protein</fullName>
    </submittedName>
</protein>
<dbReference type="Pfam" id="PF01810">
    <property type="entry name" value="LysE"/>
    <property type="match status" value="1"/>
</dbReference>
<keyword evidence="4 6" id="KW-1133">Transmembrane helix</keyword>
<dbReference type="OrthoDB" id="9804822at2"/>
<keyword evidence="3 6" id="KW-0812">Transmembrane</keyword>
<evidence type="ECO:0000313" key="7">
    <source>
        <dbReference type="EMBL" id="SNB80915.1"/>
    </source>
</evidence>
<dbReference type="GO" id="GO:0005886">
    <property type="term" value="C:plasma membrane"/>
    <property type="evidence" value="ECO:0007669"/>
    <property type="project" value="UniProtKB-SubCell"/>
</dbReference>
<sequence length="206" mass="21521">MTAYVSSLLMIAGLYLIAVASPGPNFFVIGQLSLSGQRQAALAAACGISLGSIIWVLLAMAGVAAVLASAEWLHLALRITGAAYLIWLGAKMLHAAARPKAQIAYDAAALEPMRAFRKGVLTSLTNPKSGVFWTSAFATTFPSNAPTWMFAATALMIAALSLGWHVGLAVAFTNKGVQGGYRRLRRAIDAACGVVLVGFGVLLAKR</sequence>
<dbReference type="InterPro" id="IPR001123">
    <property type="entry name" value="LeuE-type"/>
</dbReference>
<evidence type="ECO:0000256" key="3">
    <source>
        <dbReference type="ARBA" id="ARBA00022692"/>
    </source>
</evidence>
<organism evidence="7 8">
    <name type="scientific">Rhodoblastus acidophilus</name>
    <name type="common">Rhodopseudomonas acidophila</name>
    <dbReference type="NCBI Taxonomy" id="1074"/>
    <lineage>
        <taxon>Bacteria</taxon>
        <taxon>Pseudomonadati</taxon>
        <taxon>Pseudomonadota</taxon>
        <taxon>Alphaproteobacteria</taxon>
        <taxon>Hyphomicrobiales</taxon>
        <taxon>Rhodoblastaceae</taxon>
        <taxon>Rhodoblastus</taxon>
    </lineage>
</organism>
<evidence type="ECO:0000256" key="4">
    <source>
        <dbReference type="ARBA" id="ARBA00022989"/>
    </source>
</evidence>
<evidence type="ECO:0000256" key="6">
    <source>
        <dbReference type="SAM" id="Phobius"/>
    </source>
</evidence>
<evidence type="ECO:0000256" key="2">
    <source>
        <dbReference type="ARBA" id="ARBA00022475"/>
    </source>
</evidence>
<feature type="transmembrane region" description="Helical" evidence="6">
    <location>
        <begin position="6"/>
        <end position="28"/>
    </location>
</feature>